<keyword evidence="2" id="KW-1185">Reference proteome</keyword>
<organism evidence="1 2">
    <name type="scientific">Vogesella facilis</name>
    <dbReference type="NCBI Taxonomy" id="1655232"/>
    <lineage>
        <taxon>Bacteria</taxon>
        <taxon>Pseudomonadati</taxon>
        <taxon>Pseudomonadota</taxon>
        <taxon>Betaproteobacteria</taxon>
        <taxon>Neisseriales</taxon>
        <taxon>Chromobacteriaceae</taxon>
        <taxon>Vogesella</taxon>
    </lineage>
</organism>
<protein>
    <submittedName>
        <fullName evidence="1">Uncharacterized protein</fullName>
    </submittedName>
</protein>
<dbReference type="InterPro" id="IPR027417">
    <property type="entry name" value="P-loop_NTPase"/>
</dbReference>
<evidence type="ECO:0000313" key="2">
    <source>
        <dbReference type="Proteomes" id="UP001595741"/>
    </source>
</evidence>
<dbReference type="Proteomes" id="UP001595741">
    <property type="component" value="Unassembled WGS sequence"/>
</dbReference>
<sequence>MESSITQDQGPISPPASSWIRFLRSYGPTPNNLNLFDEYVAGALSRAKVQPITLTSPHLEAMQQRAASGALGSILIAGTAGDGKTYHCRSLWMSLGGTAKEWSAPDLVKTLDLANGRSAVFVKDLSELNDEQSDAVLDLLERSVLGEENAKFAVIATNHGQILERLRDLGIRQSRVHPLRKPIQEAFLLSGGLPERLALYDLSRTAHRQSLEEVISAVADHPEWENCKRCALQAEGRICPIFENRNRLMGSVNGVRFADRLGDLVETSRLNGWHLPVRDLLALVSNIILGHPDAKEDLMSCSEVGRIQSAAAVEKGSLYDNAFGANLPRRRAMDRSVFKAFSTFGIGEETSNGSDGLLVYGADDAKLSEAFQKFVGSDPVYGATAAYLAAQQHYLEGDEAARIDGGQEDFLSHVAAQRRRLFFTLPENEPDYHYWDMTAFRYAGDYLELSESLFERKAVSETIRARLVRGLNRVMTGLLLENSDRIFVASSGGFTQSRISVLCDTQTTARRQGGLGMAIKLDPQTDRPALDIILGHAPGSGAQFTLSPVRFEFLCRVAEGALPGSFSNECLEDLLAFKAKLLRKAERLRSLLTADDDEEGSAEEGALTLNFIEIEKDGHGFTRPSTIRIA</sequence>
<name>A0ABV7RCF8_9NEIS</name>
<reference evidence="2" key="1">
    <citation type="journal article" date="2019" name="Int. J. Syst. Evol. Microbiol.">
        <title>The Global Catalogue of Microorganisms (GCM) 10K type strain sequencing project: providing services to taxonomists for standard genome sequencing and annotation.</title>
        <authorList>
            <consortium name="The Broad Institute Genomics Platform"/>
            <consortium name="The Broad Institute Genome Sequencing Center for Infectious Disease"/>
            <person name="Wu L."/>
            <person name="Ma J."/>
        </authorList>
    </citation>
    <scope>NUCLEOTIDE SEQUENCE [LARGE SCALE GENOMIC DNA]</scope>
    <source>
        <strain evidence="2">KCTC 42742</strain>
    </source>
</reference>
<dbReference type="SUPFAM" id="SSF52540">
    <property type="entry name" value="P-loop containing nucleoside triphosphate hydrolases"/>
    <property type="match status" value="1"/>
</dbReference>
<dbReference type="RefSeq" id="WP_386090259.1">
    <property type="nucleotide sequence ID" value="NZ_JBHRXN010000015.1"/>
</dbReference>
<proteinExistence type="predicted"/>
<gene>
    <name evidence="1" type="ORF">ACFOLG_07505</name>
</gene>
<dbReference type="EMBL" id="JBHRXN010000015">
    <property type="protein sequence ID" value="MFC3532029.1"/>
    <property type="molecule type" value="Genomic_DNA"/>
</dbReference>
<accession>A0ABV7RCF8</accession>
<evidence type="ECO:0000313" key="1">
    <source>
        <dbReference type="EMBL" id="MFC3532029.1"/>
    </source>
</evidence>
<comment type="caution">
    <text evidence="1">The sequence shown here is derived from an EMBL/GenBank/DDBJ whole genome shotgun (WGS) entry which is preliminary data.</text>
</comment>